<proteinExistence type="predicted"/>
<evidence type="ECO:0000313" key="2">
    <source>
        <dbReference type="EMBL" id="MCS5489291.1"/>
    </source>
</evidence>
<dbReference type="EMBL" id="JANWGH010000001">
    <property type="protein sequence ID" value="MCS5489291.1"/>
    <property type="molecule type" value="Genomic_DNA"/>
</dbReference>
<accession>A0ABT2G4C0</accession>
<feature type="region of interest" description="Disordered" evidence="1">
    <location>
        <begin position="66"/>
        <end position="93"/>
    </location>
</feature>
<reference evidence="2 3" key="1">
    <citation type="submission" date="2022-08" db="EMBL/GenBank/DDBJ databases">
        <title>Algoriphagus sp. CAU 1643 isolated from mud.</title>
        <authorList>
            <person name="Kim W."/>
        </authorList>
    </citation>
    <scope>NUCLEOTIDE SEQUENCE [LARGE SCALE GENOMIC DNA]</scope>
    <source>
        <strain evidence="2 3">CAU 1643</strain>
    </source>
</reference>
<evidence type="ECO:0000256" key="1">
    <source>
        <dbReference type="SAM" id="MobiDB-lite"/>
    </source>
</evidence>
<sequence length="93" mass="10760">MVAEITEIQKLRRSEIINSQGFQPLDKRRLIDKRWRRVFGLETWLGASKMEKISSFFFLDKKESKSQDAAKLPRANPTHGPLLRRPTAHVGKA</sequence>
<gene>
    <name evidence="2" type="ORF">NY014_02550</name>
</gene>
<evidence type="ECO:0000313" key="3">
    <source>
        <dbReference type="Proteomes" id="UP001206788"/>
    </source>
</evidence>
<protein>
    <submittedName>
        <fullName evidence="2">Uncharacterized protein</fullName>
    </submittedName>
</protein>
<name>A0ABT2G4C0_9BACT</name>
<dbReference type="Proteomes" id="UP001206788">
    <property type="component" value="Unassembled WGS sequence"/>
</dbReference>
<keyword evidence="3" id="KW-1185">Reference proteome</keyword>
<comment type="caution">
    <text evidence="2">The sequence shown here is derived from an EMBL/GenBank/DDBJ whole genome shotgun (WGS) entry which is preliminary data.</text>
</comment>
<organism evidence="2 3">
    <name type="scientific">Algoriphagus limi</name>
    <dbReference type="NCBI Taxonomy" id="2975273"/>
    <lineage>
        <taxon>Bacteria</taxon>
        <taxon>Pseudomonadati</taxon>
        <taxon>Bacteroidota</taxon>
        <taxon>Cytophagia</taxon>
        <taxon>Cytophagales</taxon>
        <taxon>Cyclobacteriaceae</taxon>
        <taxon>Algoriphagus</taxon>
    </lineage>
</organism>
<dbReference type="RefSeq" id="WP_259412964.1">
    <property type="nucleotide sequence ID" value="NZ_JANWGH010000001.1"/>
</dbReference>